<keyword evidence="2" id="KW-1185">Reference proteome</keyword>
<protein>
    <submittedName>
        <fullName evidence="1">Uncharacterized protein</fullName>
    </submittedName>
</protein>
<comment type="caution">
    <text evidence="1">The sequence shown here is derived from an EMBL/GenBank/DDBJ whole genome shotgun (WGS) entry which is preliminary data.</text>
</comment>
<dbReference type="Proteomes" id="UP001066276">
    <property type="component" value="Chromosome 4_2"/>
</dbReference>
<reference evidence="1" key="1">
    <citation type="journal article" date="2022" name="bioRxiv">
        <title>Sequencing and chromosome-scale assembly of the giantPleurodeles waltlgenome.</title>
        <authorList>
            <person name="Brown T."/>
            <person name="Elewa A."/>
            <person name="Iarovenko S."/>
            <person name="Subramanian E."/>
            <person name="Araus A.J."/>
            <person name="Petzold A."/>
            <person name="Susuki M."/>
            <person name="Suzuki K.-i.T."/>
            <person name="Hayashi T."/>
            <person name="Toyoda A."/>
            <person name="Oliveira C."/>
            <person name="Osipova E."/>
            <person name="Leigh N.D."/>
            <person name="Simon A."/>
            <person name="Yun M.H."/>
        </authorList>
    </citation>
    <scope>NUCLEOTIDE SEQUENCE</scope>
    <source>
        <strain evidence="1">20211129_DDA</strain>
        <tissue evidence="1">Liver</tissue>
    </source>
</reference>
<dbReference type="EMBL" id="JANPWB010000008">
    <property type="protein sequence ID" value="KAJ1165628.1"/>
    <property type="molecule type" value="Genomic_DNA"/>
</dbReference>
<evidence type="ECO:0000313" key="1">
    <source>
        <dbReference type="EMBL" id="KAJ1165628.1"/>
    </source>
</evidence>
<dbReference type="AlphaFoldDB" id="A0AAV7SNG1"/>
<organism evidence="1 2">
    <name type="scientific">Pleurodeles waltl</name>
    <name type="common">Iberian ribbed newt</name>
    <dbReference type="NCBI Taxonomy" id="8319"/>
    <lineage>
        <taxon>Eukaryota</taxon>
        <taxon>Metazoa</taxon>
        <taxon>Chordata</taxon>
        <taxon>Craniata</taxon>
        <taxon>Vertebrata</taxon>
        <taxon>Euteleostomi</taxon>
        <taxon>Amphibia</taxon>
        <taxon>Batrachia</taxon>
        <taxon>Caudata</taxon>
        <taxon>Salamandroidea</taxon>
        <taxon>Salamandridae</taxon>
        <taxon>Pleurodelinae</taxon>
        <taxon>Pleurodeles</taxon>
    </lineage>
</organism>
<proteinExistence type="predicted"/>
<name>A0AAV7SNG1_PLEWA</name>
<gene>
    <name evidence="1" type="ORF">NDU88_006047</name>
</gene>
<sequence length="194" mass="21553">MPARGCRLDWSERAAGSGMICHRRSEELETEIIALGATAVPGGRPCPERCYELRLRQQERRDLADNKARAYALATQRCLYDVGDKANKLTAWLAGRDRGRNWVVAVRDETGKTCMTSGDIAKAFAEYYERLYESRAKLLGVDCADLLKDVSLQALSMEDRGELKEELSEEEVGQAIQELQFGKAGGPNGIPVEL</sequence>
<evidence type="ECO:0000313" key="2">
    <source>
        <dbReference type="Proteomes" id="UP001066276"/>
    </source>
</evidence>
<accession>A0AAV7SNG1</accession>